<feature type="region of interest" description="Disordered" evidence="1">
    <location>
        <begin position="115"/>
        <end position="178"/>
    </location>
</feature>
<dbReference type="Gene3D" id="3.40.1660.10">
    <property type="entry name" value="EreA-like (biosynthetic domain)"/>
    <property type="match status" value="1"/>
</dbReference>
<dbReference type="Gene3D" id="3.30.1310.20">
    <property type="entry name" value="PRTase-like"/>
    <property type="match status" value="1"/>
</dbReference>
<dbReference type="CDD" id="cd14728">
    <property type="entry name" value="Ere-like"/>
    <property type="match status" value="1"/>
</dbReference>
<dbReference type="GO" id="GO:0046677">
    <property type="term" value="P:response to antibiotic"/>
    <property type="evidence" value="ECO:0007669"/>
    <property type="project" value="InterPro"/>
</dbReference>
<dbReference type="Gene3D" id="3.30.1870.10">
    <property type="entry name" value="EreA-like, domain 2"/>
    <property type="match status" value="1"/>
</dbReference>
<dbReference type="Pfam" id="PF05139">
    <property type="entry name" value="Erythro_esteras"/>
    <property type="match status" value="1"/>
</dbReference>
<dbReference type="Pfam" id="PF00156">
    <property type="entry name" value="Pribosyltran"/>
    <property type="match status" value="1"/>
</dbReference>
<gene>
    <name evidence="3" type="ordered locus">Mmcs_1081</name>
</gene>
<dbReference type="Gene3D" id="1.20.1440.30">
    <property type="entry name" value="Biosynthetic Protein domain"/>
    <property type="match status" value="1"/>
</dbReference>
<dbReference type="CDD" id="cd06223">
    <property type="entry name" value="PRTases_typeI"/>
    <property type="match status" value="1"/>
</dbReference>
<feature type="domain" description="Phosphoribosyltransferase" evidence="2">
    <location>
        <begin position="189"/>
        <end position="347"/>
    </location>
</feature>
<accession>A0A5Q5BG31</accession>
<feature type="compositionally biased region" description="Basic and acidic residues" evidence="1">
    <location>
        <begin position="65"/>
        <end position="75"/>
    </location>
</feature>
<dbReference type="InterPro" id="IPR000836">
    <property type="entry name" value="PRTase_dom"/>
</dbReference>
<name>A0A5Q5BG31_MYCSS</name>
<dbReference type="PANTHER" id="PTHR31299:SF0">
    <property type="entry name" value="ESTERASE, PUTATIVE (AFU_ORTHOLOGUE AFUA_1G05850)-RELATED"/>
    <property type="match status" value="1"/>
</dbReference>
<reference evidence="3" key="1">
    <citation type="submission" date="2006-06" db="EMBL/GenBank/DDBJ databases">
        <title>Complete sequence of chromosome of Mycobacterium sp. MCS.</title>
        <authorList>
            <consortium name="US DOE Joint Genome Institute"/>
            <person name="Copeland A."/>
            <person name="Lucas S."/>
            <person name="Lapidus A."/>
            <person name="Barry K."/>
            <person name="Detter J.C."/>
            <person name="Glavina del Rio T."/>
            <person name="Hammon N."/>
            <person name="Israni S."/>
            <person name="Dalin E."/>
            <person name="Tice H."/>
            <person name="Pitluck S."/>
            <person name="Martinez M."/>
            <person name="Schmutz J."/>
            <person name="Larimer F."/>
            <person name="Land M."/>
            <person name="Hauser L."/>
            <person name="Kyrpides N."/>
            <person name="Kim E."/>
            <person name="Miller C.D."/>
            <person name="Hughes J.E."/>
            <person name="Anderson A.J."/>
            <person name="Sims R.C."/>
            <person name="Richardson P."/>
        </authorList>
    </citation>
    <scope>NUCLEOTIDE SEQUENCE [LARGE SCALE GENOMIC DNA]</scope>
    <source>
        <strain evidence="3">MCS</strain>
    </source>
</reference>
<protein>
    <submittedName>
        <fullName evidence="3">Erythromycin esterase</fullName>
    </submittedName>
</protein>
<dbReference type="SUPFAM" id="SSF53271">
    <property type="entry name" value="PRTase-like"/>
    <property type="match status" value="1"/>
</dbReference>
<dbReference type="InterPro" id="IPR007815">
    <property type="entry name" value="Emycin_Estase"/>
</dbReference>
<dbReference type="AlphaFoldDB" id="A0A5Q5BG31"/>
<evidence type="ECO:0000259" key="2">
    <source>
        <dbReference type="Pfam" id="PF00156"/>
    </source>
</evidence>
<dbReference type="EMBL" id="CP000384">
    <property type="protein sequence ID" value="ABG07195.1"/>
    <property type="molecule type" value="Genomic_DNA"/>
</dbReference>
<proteinExistence type="predicted"/>
<feature type="compositionally biased region" description="Basic residues" evidence="1">
    <location>
        <begin position="48"/>
        <end position="64"/>
    </location>
</feature>
<dbReference type="PANTHER" id="PTHR31299">
    <property type="entry name" value="ESTERASE, PUTATIVE (AFU_ORTHOLOGUE AFUA_1G05850)-RELATED"/>
    <property type="match status" value="1"/>
</dbReference>
<dbReference type="Gene3D" id="3.40.50.2020">
    <property type="match status" value="1"/>
</dbReference>
<feature type="region of interest" description="Disordered" evidence="1">
    <location>
        <begin position="39"/>
        <end position="96"/>
    </location>
</feature>
<evidence type="ECO:0000313" key="3">
    <source>
        <dbReference type="EMBL" id="ABG07195.1"/>
    </source>
</evidence>
<sequence>MKVSSAPTHRSDHEQCRCATASTPVLVGYLRSVRRIAGVGESAPGTRRAPHQGRRGHQGRKVRTAGRDSRGGSREGHRRRRARRCSHHQDRTQREEGVPWPFGVHLRILRPFGDPACSGGRGRHHGRLRQGDPHGDRAAQGARQPGEARHDQVDGLTVPVTDEQTRMTRTRPPQSPRRVFRDRREAGRVLADLLTAYRGRDDVIVLGLARGGVPVAWEVAAALGAPLDAFIVRKLGAPGHEEFAMGALATGGRVVVNDDIVRALRVSPQQLRDIAEREGHELFRREAAYRAGRPPLDVSGKTVVLVDDGLATGASMMAAIQALRDAGPAEIVVAVPAAPESTCHEILGVADDLVCASMPTPFVAVGESYWDFRQVSDEEVREHLATPTTGSAATPAPAALTPTAIVGGCAVDAPGGVPPLDALEAIVGDARVVLIGEGSHGTHEFYAARAAITRWLIEQKGFCAVAAEADWPDAYRVNRYVRGEGEDTTADAALRGFQRFPAWMWRNVVVRDFAEWLQAHNRQRRSLGQRQTGFYGLDLYSLHRSMEEVISYLDGVDPRAADRARRRYACFDHATADDGQAYGYAAAFGAGLSCEREAVDQLIDMHHSAIDYLHHDGLVAEDELFYAQQNAQTVRDAEVYYRAMFSGRVTSWNLRDEHMARTLESLLTHLDRHPGAGPARIVLWAHNSHVGDARATEVSSDGQLTLGQLARQRFGDDCRLIGLTTYTGTVTAASEWGGVAERKVVRPALNGSVEELFHETDRPEFVISALIDRAAEEPLSTVRLGRAIGVIYLPATERQSHYYHVRPADQYDAIIHIDRTRALEPLEVTSEWVAGETPETYPSGL</sequence>
<dbReference type="InterPro" id="IPR052036">
    <property type="entry name" value="Hydrolase/PRTase-associated"/>
</dbReference>
<dbReference type="InterPro" id="IPR029057">
    <property type="entry name" value="PRTase-like"/>
</dbReference>
<feature type="compositionally biased region" description="Basic and acidic residues" evidence="1">
    <location>
        <begin position="87"/>
        <end position="96"/>
    </location>
</feature>
<dbReference type="SUPFAM" id="SSF159501">
    <property type="entry name" value="EreA/ChaN-like"/>
    <property type="match status" value="1"/>
</dbReference>
<dbReference type="KEGG" id="mmc:Mmcs_1081"/>
<feature type="compositionally biased region" description="Basic residues" evidence="1">
    <location>
        <begin position="76"/>
        <end position="86"/>
    </location>
</feature>
<evidence type="ECO:0000256" key="1">
    <source>
        <dbReference type="SAM" id="MobiDB-lite"/>
    </source>
</evidence>
<organism evidence="3">
    <name type="scientific">Mycobacterium sp. (strain MCS)</name>
    <dbReference type="NCBI Taxonomy" id="164756"/>
    <lineage>
        <taxon>Bacteria</taxon>
        <taxon>Bacillati</taxon>
        <taxon>Actinomycetota</taxon>
        <taxon>Actinomycetes</taxon>
        <taxon>Mycobacteriales</taxon>
        <taxon>Mycobacteriaceae</taxon>
        <taxon>Mycobacterium</taxon>
    </lineage>
</organism>